<protein>
    <submittedName>
        <fullName evidence="1">Uncharacterized protein</fullName>
    </submittedName>
</protein>
<reference evidence="2 3" key="2">
    <citation type="submission" date="2024-07" db="EMBL/GenBank/DDBJ databases">
        <authorList>
            <person name="Akdeniz Z."/>
        </authorList>
    </citation>
    <scope>NUCLEOTIDE SEQUENCE [LARGE SCALE GENOMIC DNA]</scope>
</reference>
<name>A0AA86Q8U6_9EUKA</name>
<dbReference type="AlphaFoldDB" id="A0AA86Q8U6"/>
<evidence type="ECO:0000313" key="1">
    <source>
        <dbReference type="EMBL" id="CAI9954420.1"/>
    </source>
</evidence>
<dbReference type="EMBL" id="CATOUU010000848">
    <property type="protein sequence ID" value="CAI9954420.1"/>
    <property type="molecule type" value="Genomic_DNA"/>
</dbReference>
<keyword evidence="3" id="KW-1185">Reference proteome</keyword>
<evidence type="ECO:0000313" key="3">
    <source>
        <dbReference type="Proteomes" id="UP001642409"/>
    </source>
</evidence>
<proteinExistence type="predicted"/>
<sequence length="103" mass="12073">MNLLQSTMLGIQEAGFQFIQNLQNMTKQIYETALRQKSQFVNPVEFLIDNGIVIKKMSQERAKQILNVTDKTDLDQHYKQIREQNFISPYLQCKIDCAYQALK</sequence>
<reference evidence="1" key="1">
    <citation type="submission" date="2023-06" db="EMBL/GenBank/DDBJ databases">
        <authorList>
            <person name="Kurt Z."/>
        </authorList>
    </citation>
    <scope>NUCLEOTIDE SEQUENCE</scope>
</reference>
<dbReference type="EMBL" id="CAXDID020000178">
    <property type="protein sequence ID" value="CAL6049303.1"/>
    <property type="molecule type" value="Genomic_DNA"/>
</dbReference>
<comment type="caution">
    <text evidence="1">The sequence shown here is derived from an EMBL/GenBank/DDBJ whole genome shotgun (WGS) entry which is preliminary data.</text>
</comment>
<gene>
    <name evidence="1" type="ORF">HINF_LOCUS42065</name>
    <name evidence="2" type="ORF">HINF_LOCUS43157</name>
</gene>
<accession>A0AA86Q8U6</accession>
<organism evidence="1">
    <name type="scientific">Hexamita inflata</name>
    <dbReference type="NCBI Taxonomy" id="28002"/>
    <lineage>
        <taxon>Eukaryota</taxon>
        <taxon>Metamonada</taxon>
        <taxon>Diplomonadida</taxon>
        <taxon>Hexamitidae</taxon>
        <taxon>Hexamitinae</taxon>
        <taxon>Hexamita</taxon>
    </lineage>
</organism>
<evidence type="ECO:0000313" key="2">
    <source>
        <dbReference type="EMBL" id="CAL6049303.1"/>
    </source>
</evidence>
<dbReference type="Proteomes" id="UP001642409">
    <property type="component" value="Unassembled WGS sequence"/>
</dbReference>